<evidence type="ECO:0000256" key="2">
    <source>
        <dbReference type="ARBA" id="ARBA00022729"/>
    </source>
</evidence>
<evidence type="ECO:0000256" key="3">
    <source>
        <dbReference type="ARBA" id="ARBA00022801"/>
    </source>
</evidence>
<dbReference type="SUPFAM" id="SSF49785">
    <property type="entry name" value="Galactose-binding domain-like"/>
    <property type="match status" value="1"/>
</dbReference>
<dbReference type="PROSITE" id="PS51257">
    <property type="entry name" value="PROKAR_LIPOPROTEIN"/>
    <property type="match status" value="1"/>
</dbReference>
<dbReference type="Proteomes" id="UP000244441">
    <property type="component" value="Chromosome"/>
</dbReference>
<gene>
    <name evidence="7" type="ORF">C2869_16030</name>
</gene>
<dbReference type="SMR" id="A0A2S0VUS0"/>
<dbReference type="GO" id="GO:0033916">
    <property type="term" value="F:beta-agarase activity"/>
    <property type="evidence" value="ECO:0007669"/>
    <property type="project" value="InterPro"/>
</dbReference>
<sequence>MYKFPIFSLSLVGLVTACTPIASTTSNSLSVNVPSYLPSYLPEPPIGFEWRKVEVMSDEFNGTELDSSKWHNQIKTWKGRRPARFLPDNVAVNNGVLQLKTSTYAKDADGYTMGGAAVAGIHQATYGYFESRIKASKTKMSTTFWLHSDKAENPSDCDTRHSIEIDILEAIGGWPNEWWANRMHSNTHYKPTSMQNGKCRGDKYVSQGAKHNAGVKLNQDYHVYSAWWVTPNQVHFYFDGQKMGTVDLNHEIDSVPFNGPMSLRMVVETYDWQPKLIKKIAGEHQPYPTAIELDDPSINTAYYDYVRSYQLVESKANLVDNAGFEQGQLGWAMSGQAEVVHEHGASYTQALGAKLSKGKIKQQLSTKLNSPYQVNLYAKSAAQQGAVIKVIDDMGKTLVQRQVHSEQFALYTLDFNTQQSNQVTLLIEGSDGQVTYLDNISVSAI</sequence>
<protein>
    <submittedName>
        <fullName evidence="7">Glycoside hydrolase</fullName>
    </submittedName>
</protein>
<dbReference type="Gene3D" id="2.60.120.200">
    <property type="match status" value="1"/>
</dbReference>
<accession>A0A2S0VUS0</accession>
<reference evidence="7 8" key="1">
    <citation type="submission" date="2018-01" db="EMBL/GenBank/DDBJ databases">
        <title>Genome sequence of a Cantenovulum-like bacteria.</title>
        <authorList>
            <person name="Tan W.R."/>
            <person name="Lau N.-S."/>
            <person name="Go F."/>
            <person name="Amirul A.-A.A."/>
        </authorList>
    </citation>
    <scope>NUCLEOTIDE SEQUENCE [LARGE SCALE GENOMIC DNA]</scope>
    <source>
        <strain evidence="7 8">CCB-QB4</strain>
    </source>
</reference>
<evidence type="ECO:0000256" key="4">
    <source>
        <dbReference type="ARBA" id="ARBA00023295"/>
    </source>
</evidence>
<organism evidence="7 8">
    <name type="scientific">Saccharobesus litoralis</name>
    <dbReference type="NCBI Taxonomy" id="2172099"/>
    <lineage>
        <taxon>Bacteria</taxon>
        <taxon>Pseudomonadati</taxon>
        <taxon>Pseudomonadota</taxon>
        <taxon>Gammaproteobacteria</taxon>
        <taxon>Alteromonadales</taxon>
        <taxon>Alteromonadaceae</taxon>
        <taxon>Saccharobesus</taxon>
    </lineage>
</organism>
<dbReference type="AlphaFoldDB" id="A0A2S0VUS0"/>
<dbReference type="InterPro" id="IPR008979">
    <property type="entry name" value="Galactose-bd-like_sf"/>
</dbReference>
<dbReference type="Pfam" id="PF00722">
    <property type="entry name" value="Glyco_hydro_16"/>
    <property type="match status" value="1"/>
</dbReference>
<dbReference type="OrthoDB" id="9809583at2"/>
<proteinExistence type="inferred from homology"/>
<keyword evidence="2 5" id="KW-0732">Signal</keyword>
<dbReference type="KEGG" id="cate:C2869_16030"/>
<dbReference type="PROSITE" id="PS51762">
    <property type="entry name" value="GH16_2"/>
    <property type="match status" value="1"/>
</dbReference>
<dbReference type="InterPro" id="IPR013320">
    <property type="entry name" value="ConA-like_dom_sf"/>
</dbReference>
<evidence type="ECO:0000256" key="1">
    <source>
        <dbReference type="ARBA" id="ARBA00006865"/>
    </source>
</evidence>
<evidence type="ECO:0000313" key="8">
    <source>
        <dbReference type="Proteomes" id="UP000244441"/>
    </source>
</evidence>
<keyword evidence="3 7" id="KW-0378">Hydrolase</keyword>
<dbReference type="GO" id="GO:0005975">
    <property type="term" value="P:carbohydrate metabolic process"/>
    <property type="evidence" value="ECO:0007669"/>
    <property type="project" value="InterPro"/>
</dbReference>
<dbReference type="InterPro" id="IPR000757">
    <property type="entry name" value="Beta-glucanase-like"/>
</dbReference>
<dbReference type="InterPro" id="IPR016287">
    <property type="entry name" value="Beta_agarase"/>
</dbReference>
<evidence type="ECO:0000256" key="5">
    <source>
        <dbReference type="SAM" id="SignalP"/>
    </source>
</evidence>
<dbReference type="Gene3D" id="2.60.120.260">
    <property type="entry name" value="Galactose-binding domain-like"/>
    <property type="match status" value="1"/>
</dbReference>
<name>A0A2S0VUS0_9ALTE</name>
<evidence type="ECO:0000313" key="7">
    <source>
        <dbReference type="EMBL" id="AWB67840.1"/>
    </source>
</evidence>
<feature type="domain" description="GH16" evidence="6">
    <location>
        <begin position="48"/>
        <end position="314"/>
    </location>
</feature>
<keyword evidence="4" id="KW-0326">Glycosidase</keyword>
<keyword evidence="8" id="KW-1185">Reference proteome</keyword>
<comment type="similarity">
    <text evidence="1">Belongs to the glycosyl hydrolase 16 family.</text>
</comment>
<dbReference type="SUPFAM" id="SSF49899">
    <property type="entry name" value="Concanavalin A-like lectins/glucanases"/>
    <property type="match status" value="1"/>
</dbReference>
<dbReference type="CDD" id="cd02178">
    <property type="entry name" value="GH16_beta_agarase"/>
    <property type="match status" value="1"/>
</dbReference>
<dbReference type="EMBL" id="CP026604">
    <property type="protein sequence ID" value="AWB67840.1"/>
    <property type="molecule type" value="Genomic_DNA"/>
</dbReference>
<feature type="signal peptide" evidence="5">
    <location>
        <begin position="1"/>
        <end position="17"/>
    </location>
</feature>
<feature type="chain" id="PRO_5015602351" evidence="5">
    <location>
        <begin position="18"/>
        <end position="445"/>
    </location>
</feature>
<dbReference type="RefSeq" id="WP_108603906.1">
    <property type="nucleotide sequence ID" value="NZ_CP026604.1"/>
</dbReference>
<evidence type="ECO:0000259" key="6">
    <source>
        <dbReference type="PROSITE" id="PS51762"/>
    </source>
</evidence>